<sequence length="169" mass="18000">MPHLVMPPRARERFARTARRLVVAVAVRVLDRLGPAALPPAVELAPAAVPAPVVAEPTLAAAPKLFAVDELPPLEVIDAAAVAFDLAGEAARAGDRGKRKARKLLDRLPDGLYGRWMVERVPSAKTTPDLEQIRADYTRAGLGEVPMRDVAPTLRVTIAVAEPMLAVAA</sequence>
<comment type="caution">
    <text evidence="1">The sequence shown here is derived from an EMBL/GenBank/DDBJ whole genome shotgun (WGS) entry which is preliminary data.</text>
</comment>
<reference evidence="2" key="1">
    <citation type="submission" date="2015-02" db="EMBL/GenBank/DDBJ databases">
        <title>Draft Genome of Frankia sp. CpI1-S.</title>
        <authorList>
            <person name="Oshone R.T."/>
            <person name="Ngom M."/>
            <person name="Ghodhbane-Gtari F."/>
            <person name="Gtari M."/>
            <person name="Morris K."/>
            <person name="Thomas K."/>
            <person name="Sen A."/>
            <person name="Tisa L.S."/>
        </authorList>
    </citation>
    <scope>NUCLEOTIDE SEQUENCE [LARGE SCALE GENOMIC DNA]</scope>
    <source>
        <strain evidence="2">CpI1-S</strain>
    </source>
</reference>
<dbReference type="Proteomes" id="UP000032545">
    <property type="component" value="Unassembled WGS sequence"/>
</dbReference>
<evidence type="ECO:0000313" key="2">
    <source>
        <dbReference type="Proteomes" id="UP000032545"/>
    </source>
</evidence>
<accession>A0A0D8BI49</accession>
<name>A0A0D8BI49_9ACTN</name>
<dbReference type="EMBL" id="JYFN01000011">
    <property type="protein sequence ID" value="KJE23725.1"/>
    <property type="molecule type" value="Genomic_DNA"/>
</dbReference>
<organism evidence="1 2">
    <name type="scientific">Frankia torreyi</name>
    <dbReference type="NCBI Taxonomy" id="1856"/>
    <lineage>
        <taxon>Bacteria</taxon>
        <taxon>Bacillati</taxon>
        <taxon>Actinomycetota</taxon>
        <taxon>Actinomycetes</taxon>
        <taxon>Frankiales</taxon>
        <taxon>Frankiaceae</taxon>
        <taxon>Frankia</taxon>
    </lineage>
</organism>
<dbReference type="PATRIC" id="fig|1502723.3.peg.639"/>
<keyword evidence="2" id="KW-1185">Reference proteome</keyword>
<gene>
    <name evidence="1" type="ORF">FF36_01910</name>
</gene>
<proteinExistence type="predicted"/>
<dbReference type="RefSeq" id="WP_199865360.1">
    <property type="nucleotide sequence ID" value="NZ_JYFN01000011.1"/>
</dbReference>
<reference evidence="1 2" key="2">
    <citation type="journal article" date="2016" name="Genome Announc.">
        <title>Permanent Draft Genome Sequences for Two Variants of Frankia sp. Strain CpI1, the First Frankia Strain Isolated from Root Nodules of Comptonia peregrina.</title>
        <authorList>
            <person name="Oshone R."/>
            <person name="Hurst S.G.IV."/>
            <person name="Abebe-Akele F."/>
            <person name="Simpson S."/>
            <person name="Morris K."/>
            <person name="Thomas W.K."/>
            <person name="Tisa L.S."/>
        </authorList>
    </citation>
    <scope>NUCLEOTIDE SEQUENCE [LARGE SCALE GENOMIC DNA]</scope>
    <source>
        <strain evidence="2">CpI1-S</strain>
    </source>
</reference>
<evidence type="ECO:0000313" key="1">
    <source>
        <dbReference type="EMBL" id="KJE23725.1"/>
    </source>
</evidence>
<dbReference type="AlphaFoldDB" id="A0A0D8BI49"/>
<protein>
    <submittedName>
        <fullName evidence="1">Uncharacterized protein</fullName>
    </submittedName>
</protein>